<accession>A0A803JXZ3</accession>
<dbReference type="GeneTree" id="ENSGT01150000286914"/>
<dbReference type="GO" id="GO:0003676">
    <property type="term" value="F:nucleic acid binding"/>
    <property type="evidence" value="ECO:0007669"/>
    <property type="project" value="InterPro"/>
</dbReference>
<dbReference type="Gene3D" id="3.30.420.10">
    <property type="entry name" value="Ribonuclease H-like superfamily/Ribonuclease H"/>
    <property type="match status" value="1"/>
</dbReference>
<dbReference type="InParanoid" id="A0A803JXZ3"/>
<dbReference type="AlphaFoldDB" id="A0A803JXZ3"/>
<sequence length="102" mass="11720">MLWGCFSSAETGKLVRVDGKMDGAKYRAILEENLLESGKDLRLGQRFTFQQDNDPKHKARATMEWFKKKHIHVRMAQSQSRSKSNRESVARSENCCSQTLSI</sequence>
<evidence type="ECO:0008006" key="3">
    <source>
        <dbReference type="Google" id="ProtNLM"/>
    </source>
</evidence>
<evidence type="ECO:0000256" key="1">
    <source>
        <dbReference type="SAM" id="MobiDB-lite"/>
    </source>
</evidence>
<evidence type="ECO:0000313" key="2">
    <source>
        <dbReference type="Ensembl" id="ENSXETP00000112939"/>
    </source>
</evidence>
<feature type="region of interest" description="Disordered" evidence="1">
    <location>
        <begin position="76"/>
        <end position="102"/>
    </location>
</feature>
<reference evidence="2" key="1">
    <citation type="journal article" date="2010" name="Science">
        <title>The genome of the Western clawed frog Xenopus tropicalis.</title>
        <authorList>
            <person name="Hellsten U."/>
            <person name="Harland R.M."/>
            <person name="Gilchrist M.J."/>
            <person name="Hendrix D."/>
            <person name="Jurka J."/>
            <person name="Kapitonov V."/>
            <person name="Ovcharenko I."/>
            <person name="Putnam N.H."/>
            <person name="Shu S."/>
            <person name="Taher L."/>
            <person name="Blitz I.L."/>
            <person name="Blumberg B."/>
            <person name="Dichmann D.S."/>
            <person name="Dubchak I."/>
            <person name="Amaya E."/>
            <person name="Detter J.C."/>
            <person name="Fletcher R."/>
            <person name="Gerhard D.S."/>
            <person name="Goodstein D."/>
            <person name="Graves T."/>
            <person name="Grigoriev I.V."/>
            <person name="Grimwood J."/>
            <person name="Kawashima T."/>
            <person name="Lindquist E."/>
            <person name="Lucas S.M."/>
            <person name="Mead P.E."/>
            <person name="Mitros T."/>
            <person name="Ogino H."/>
            <person name="Ohta Y."/>
            <person name="Poliakov A.V."/>
            <person name="Pollet N."/>
            <person name="Robert J."/>
            <person name="Salamov A."/>
            <person name="Sater A.K."/>
            <person name="Schmutz J."/>
            <person name="Terry A."/>
            <person name="Vize P.D."/>
            <person name="Warren W.C."/>
            <person name="Wells D."/>
            <person name="Wills A."/>
            <person name="Wilson R.K."/>
            <person name="Zimmerman L.B."/>
            <person name="Zorn A.M."/>
            <person name="Grainger R."/>
            <person name="Grammer T."/>
            <person name="Khokha M.K."/>
            <person name="Richardson P.M."/>
            <person name="Rokhsar D.S."/>
        </authorList>
    </citation>
    <scope>NUCLEOTIDE SEQUENCE [LARGE SCALE GENOMIC DNA]</scope>
    <source>
        <strain evidence="2">Nigerian</strain>
    </source>
</reference>
<name>A0A803JXZ3_XENTR</name>
<dbReference type="Ensembl" id="ENSXETT00000121318">
    <property type="protein sequence ID" value="ENSXETP00000112939"/>
    <property type="gene ID" value="ENSXETG00000047560"/>
</dbReference>
<organism evidence="2">
    <name type="scientific">Xenopus tropicalis</name>
    <name type="common">Western clawed frog</name>
    <name type="synonym">Silurana tropicalis</name>
    <dbReference type="NCBI Taxonomy" id="8364"/>
    <lineage>
        <taxon>Eukaryota</taxon>
        <taxon>Metazoa</taxon>
        <taxon>Chordata</taxon>
        <taxon>Craniata</taxon>
        <taxon>Vertebrata</taxon>
        <taxon>Euteleostomi</taxon>
        <taxon>Amphibia</taxon>
        <taxon>Batrachia</taxon>
        <taxon>Anura</taxon>
        <taxon>Pipoidea</taxon>
        <taxon>Pipidae</taxon>
        <taxon>Xenopodinae</taxon>
        <taxon>Xenopus</taxon>
        <taxon>Silurana</taxon>
    </lineage>
</organism>
<reference evidence="2" key="2">
    <citation type="submission" date="2021-03" db="UniProtKB">
        <authorList>
            <consortium name="Ensembl"/>
        </authorList>
    </citation>
    <scope>IDENTIFICATION</scope>
</reference>
<dbReference type="InterPro" id="IPR036397">
    <property type="entry name" value="RNaseH_sf"/>
</dbReference>
<proteinExistence type="predicted"/>
<protein>
    <recommendedName>
        <fullName evidence="3">Tc1-like transposase DDE domain-containing protein</fullName>
    </recommendedName>
</protein>